<dbReference type="OrthoDB" id="2224262at2759"/>
<feature type="transmembrane region" description="Helical" evidence="1">
    <location>
        <begin position="267"/>
        <end position="286"/>
    </location>
</feature>
<feature type="transmembrane region" description="Helical" evidence="1">
    <location>
        <begin position="345"/>
        <end position="367"/>
    </location>
</feature>
<accession>A0A1G4J6C9</accession>
<gene>
    <name evidence="2" type="ORF">LAMI_0C11122G</name>
</gene>
<sequence>MNQRLKSRIQLYFGSPGSRPDVNHRAPICAHRNLSTEKTLNAKNVTQEETRTLSSRSDQTSIDHGELGCRNGEVWTAFNYTGLRKGVSDKTLDHIVNFAGSRFVFFFMWATLVAWTVVGIIYKAPDNWQVVMQDGQSLQSYFWDTLLMRQQLNSSYKHVWICSNLRSRLSTFKKFLAMENNKGSVTTVYGEPSSEISGALPAESWYDTICSRASEVIGSLSNMILFWLGILAWVGCGAVPISTDRDPPFTGRYSGSNPEYVRFSDKWQLYVNTGTAVAILICTVFLQNIRARHDGFIEKFILDILIMDQKIERHLRTYFCDFETENSNVCIPSPKTNRGAKLIDWYSDVIGTGIGLFIAFAVIAAWLAIGKTMSWNDNWWLIIGTYTGLVGFLDGFVLRHVYFRVVCHEEENYATVAKEDLELFQSLAIEIPAECVADIDSTAPSNSKQYKISAWINIVCSSEWSVLAAIFLIVILIVIASILRWSETGQLLCNTPTMIIEAFFLIVLIQAHNWADKKRRLQVSALYARRTTLLSYVERSYPLY</sequence>
<evidence type="ECO:0000256" key="1">
    <source>
        <dbReference type="SAM" id="Phobius"/>
    </source>
</evidence>
<feature type="transmembrane region" description="Helical" evidence="1">
    <location>
        <begin position="379"/>
        <end position="398"/>
    </location>
</feature>
<organism evidence="2 3">
    <name type="scientific">Lachancea mirantina</name>
    <dbReference type="NCBI Taxonomy" id="1230905"/>
    <lineage>
        <taxon>Eukaryota</taxon>
        <taxon>Fungi</taxon>
        <taxon>Dikarya</taxon>
        <taxon>Ascomycota</taxon>
        <taxon>Saccharomycotina</taxon>
        <taxon>Saccharomycetes</taxon>
        <taxon>Saccharomycetales</taxon>
        <taxon>Saccharomycetaceae</taxon>
        <taxon>Lachancea</taxon>
    </lineage>
</organism>
<evidence type="ECO:0000313" key="2">
    <source>
        <dbReference type="EMBL" id="SCU85397.1"/>
    </source>
</evidence>
<dbReference type="Proteomes" id="UP000191024">
    <property type="component" value="Chromosome C"/>
</dbReference>
<feature type="transmembrane region" description="Helical" evidence="1">
    <location>
        <begin position="464"/>
        <end position="485"/>
    </location>
</feature>
<dbReference type="GO" id="GO:0055085">
    <property type="term" value="P:transmembrane transport"/>
    <property type="evidence" value="ECO:0007669"/>
    <property type="project" value="InterPro"/>
</dbReference>
<protein>
    <submittedName>
        <fullName evidence="2">LAMI_0C11122g1_1</fullName>
    </submittedName>
</protein>
<evidence type="ECO:0000313" key="3">
    <source>
        <dbReference type="Proteomes" id="UP000191024"/>
    </source>
</evidence>
<dbReference type="Pfam" id="PF04120">
    <property type="entry name" value="Iron_permease"/>
    <property type="match status" value="2"/>
</dbReference>
<dbReference type="InterPro" id="IPR007251">
    <property type="entry name" value="Iron_permease_Fet4"/>
</dbReference>
<feature type="transmembrane region" description="Helical" evidence="1">
    <location>
        <begin position="224"/>
        <end position="243"/>
    </location>
</feature>
<name>A0A1G4J6C9_9SACH</name>
<keyword evidence="1" id="KW-0812">Transmembrane</keyword>
<proteinExistence type="predicted"/>
<reference evidence="3" key="1">
    <citation type="submission" date="2016-03" db="EMBL/GenBank/DDBJ databases">
        <authorList>
            <person name="Devillers H."/>
        </authorList>
    </citation>
    <scope>NUCLEOTIDE SEQUENCE [LARGE SCALE GENOMIC DNA]</scope>
</reference>
<feature type="transmembrane region" description="Helical" evidence="1">
    <location>
        <begin position="103"/>
        <end position="122"/>
    </location>
</feature>
<keyword evidence="1" id="KW-0472">Membrane</keyword>
<keyword evidence="1" id="KW-1133">Transmembrane helix</keyword>
<dbReference type="AlphaFoldDB" id="A0A1G4J6C9"/>
<dbReference type="EMBL" id="LT598466">
    <property type="protein sequence ID" value="SCU85397.1"/>
    <property type="molecule type" value="Genomic_DNA"/>
</dbReference>
<feature type="transmembrane region" description="Helical" evidence="1">
    <location>
        <begin position="497"/>
        <end position="515"/>
    </location>
</feature>
<keyword evidence="3" id="KW-1185">Reference proteome</keyword>